<dbReference type="InterPro" id="IPR013096">
    <property type="entry name" value="Cupin_2"/>
</dbReference>
<evidence type="ECO:0000313" key="3">
    <source>
        <dbReference type="Proteomes" id="UP000199071"/>
    </source>
</evidence>
<dbReference type="InterPro" id="IPR053146">
    <property type="entry name" value="QDO-like"/>
</dbReference>
<sequence length="119" mass="12929">MTHVIRPADQKRFENGTVAFEGRPYGGGVSIFLVDAAPGDGPVLHVHPYSETWVLHAGRARMLVDGKEILAEAGDIVVVPPDTPHRFISLGPARLEITCIHASDHFIQRDLEDADGNPV</sequence>
<keyword evidence="3" id="KW-1185">Reference proteome</keyword>
<dbReference type="SUPFAM" id="SSF51182">
    <property type="entry name" value="RmlC-like cupins"/>
    <property type="match status" value="1"/>
</dbReference>
<evidence type="ECO:0000313" key="2">
    <source>
        <dbReference type="EMBL" id="SDB48215.1"/>
    </source>
</evidence>
<feature type="domain" description="Cupin type-2" evidence="1">
    <location>
        <begin position="33"/>
        <end position="100"/>
    </location>
</feature>
<dbReference type="GO" id="GO:0016853">
    <property type="term" value="F:isomerase activity"/>
    <property type="evidence" value="ECO:0007669"/>
    <property type="project" value="UniProtKB-KW"/>
</dbReference>
<dbReference type="PANTHER" id="PTHR36440:SF1">
    <property type="entry name" value="PUTATIVE (AFU_ORTHOLOGUE AFUA_8G07350)-RELATED"/>
    <property type="match status" value="1"/>
</dbReference>
<dbReference type="OrthoDB" id="122936at2"/>
<reference evidence="2 3" key="1">
    <citation type="submission" date="2016-10" db="EMBL/GenBank/DDBJ databases">
        <authorList>
            <person name="de Groot N.N."/>
        </authorList>
    </citation>
    <scope>NUCLEOTIDE SEQUENCE [LARGE SCALE GENOMIC DNA]</scope>
    <source>
        <strain evidence="2 3">ATCC 35022</strain>
    </source>
</reference>
<dbReference type="EMBL" id="FMXQ01000008">
    <property type="protein sequence ID" value="SDB48215.1"/>
    <property type="molecule type" value="Genomic_DNA"/>
</dbReference>
<dbReference type="PANTHER" id="PTHR36440">
    <property type="entry name" value="PUTATIVE (AFU_ORTHOLOGUE AFUA_8G07350)-RELATED"/>
    <property type="match status" value="1"/>
</dbReference>
<dbReference type="InterPro" id="IPR011051">
    <property type="entry name" value="RmlC_Cupin_sf"/>
</dbReference>
<accession>A0A1G6DTU3</accession>
<gene>
    <name evidence="2" type="ORF">SAMN02982931_03721</name>
</gene>
<dbReference type="STRING" id="665467.SAMN02982931_03721"/>
<dbReference type="Pfam" id="PF07883">
    <property type="entry name" value="Cupin_2"/>
    <property type="match status" value="1"/>
</dbReference>
<protein>
    <submittedName>
        <fullName evidence="2">Mannose-6-phosphate isomerase, cupin superfamily</fullName>
    </submittedName>
</protein>
<dbReference type="InterPro" id="IPR014710">
    <property type="entry name" value="RmlC-like_jellyroll"/>
</dbReference>
<organism evidence="2 3">
    <name type="scientific">Bauldia litoralis</name>
    <dbReference type="NCBI Taxonomy" id="665467"/>
    <lineage>
        <taxon>Bacteria</taxon>
        <taxon>Pseudomonadati</taxon>
        <taxon>Pseudomonadota</taxon>
        <taxon>Alphaproteobacteria</taxon>
        <taxon>Hyphomicrobiales</taxon>
        <taxon>Kaistiaceae</taxon>
        <taxon>Bauldia</taxon>
    </lineage>
</organism>
<dbReference type="Proteomes" id="UP000199071">
    <property type="component" value="Unassembled WGS sequence"/>
</dbReference>
<dbReference type="AlphaFoldDB" id="A0A1G6DTU3"/>
<proteinExistence type="predicted"/>
<keyword evidence="2" id="KW-0413">Isomerase</keyword>
<name>A0A1G6DTU3_9HYPH</name>
<dbReference type="Gene3D" id="2.60.120.10">
    <property type="entry name" value="Jelly Rolls"/>
    <property type="match status" value="1"/>
</dbReference>
<evidence type="ECO:0000259" key="1">
    <source>
        <dbReference type="Pfam" id="PF07883"/>
    </source>
</evidence>
<dbReference type="RefSeq" id="WP_090878698.1">
    <property type="nucleotide sequence ID" value="NZ_FMXQ01000008.1"/>
</dbReference>